<organism evidence="2 3">
    <name type="scientific">Oryza sativa subsp. indica</name>
    <name type="common">Rice</name>
    <dbReference type="NCBI Taxonomy" id="39946"/>
    <lineage>
        <taxon>Eukaryota</taxon>
        <taxon>Viridiplantae</taxon>
        <taxon>Streptophyta</taxon>
        <taxon>Embryophyta</taxon>
        <taxon>Tracheophyta</taxon>
        <taxon>Spermatophyta</taxon>
        <taxon>Magnoliopsida</taxon>
        <taxon>Liliopsida</taxon>
        <taxon>Poales</taxon>
        <taxon>Poaceae</taxon>
        <taxon>BOP clade</taxon>
        <taxon>Oryzoideae</taxon>
        <taxon>Oryzeae</taxon>
        <taxon>Oryzinae</taxon>
        <taxon>Oryza</taxon>
        <taxon>Oryza sativa</taxon>
    </lineage>
</organism>
<sequence length="60" mass="6072">MARTRGADADGGEGMALRRCGWRGMDDAEEGRGRCGADVDSKDGVDGGGGVGRTGEGLKD</sequence>
<dbReference type="AlphaFoldDB" id="A2YLL1"/>
<evidence type="ECO:0000313" key="3">
    <source>
        <dbReference type="Proteomes" id="UP000007015"/>
    </source>
</evidence>
<dbReference type="EMBL" id="CM000132">
    <property type="protein sequence ID" value="EAZ03972.1"/>
    <property type="molecule type" value="Genomic_DNA"/>
</dbReference>
<keyword evidence="3" id="KW-1185">Reference proteome</keyword>
<protein>
    <submittedName>
        <fullName evidence="2">Uncharacterized protein</fullName>
    </submittedName>
</protein>
<dbReference type="HOGENOM" id="CLU_2945858_0_0_1"/>
<dbReference type="Proteomes" id="UP000007015">
    <property type="component" value="Chromosome 7"/>
</dbReference>
<proteinExistence type="predicted"/>
<gene>
    <name evidence="2" type="ORF">OsI_26109</name>
</gene>
<evidence type="ECO:0000313" key="2">
    <source>
        <dbReference type="EMBL" id="EAZ03972.1"/>
    </source>
</evidence>
<feature type="compositionally biased region" description="Basic and acidic residues" evidence="1">
    <location>
        <begin position="27"/>
        <end position="45"/>
    </location>
</feature>
<reference evidence="2 3" key="1">
    <citation type="journal article" date="2005" name="PLoS Biol.">
        <title>The genomes of Oryza sativa: a history of duplications.</title>
        <authorList>
            <person name="Yu J."/>
            <person name="Wang J."/>
            <person name="Lin W."/>
            <person name="Li S."/>
            <person name="Li H."/>
            <person name="Zhou J."/>
            <person name="Ni P."/>
            <person name="Dong W."/>
            <person name="Hu S."/>
            <person name="Zeng C."/>
            <person name="Zhang J."/>
            <person name="Zhang Y."/>
            <person name="Li R."/>
            <person name="Xu Z."/>
            <person name="Li S."/>
            <person name="Li X."/>
            <person name="Zheng H."/>
            <person name="Cong L."/>
            <person name="Lin L."/>
            <person name="Yin J."/>
            <person name="Geng J."/>
            <person name="Li G."/>
            <person name="Shi J."/>
            <person name="Liu J."/>
            <person name="Lv H."/>
            <person name="Li J."/>
            <person name="Wang J."/>
            <person name="Deng Y."/>
            <person name="Ran L."/>
            <person name="Shi X."/>
            <person name="Wang X."/>
            <person name="Wu Q."/>
            <person name="Li C."/>
            <person name="Ren X."/>
            <person name="Wang J."/>
            <person name="Wang X."/>
            <person name="Li D."/>
            <person name="Liu D."/>
            <person name="Zhang X."/>
            <person name="Ji Z."/>
            <person name="Zhao W."/>
            <person name="Sun Y."/>
            <person name="Zhang Z."/>
            <person name="Bao J."/>
            <person name="Han Y."/>
            <person name="Dong L."/>
            <person name="Ji J."/>
            <person name="Chen P."/>
            <person name="Wu S."/>
            <person name="Liu J."/>
            <person name="Xiao Y."/>
            <person name="Bu D."/>
            <person name="Tan J."/>
            <person name="Yang L."/>
            <person name="Ye C."/>
            <person name="Zhang J."/>
            <person name="Xu J."/>
            <person name="Zhou Y."/>
            <person name="Yu Y."/>
            <person name="Zhang B."/>
            <person name="Zhuang S."/>
            <person name="Wei H."/>
            <person name="Liu B."/>
            <person name="Lei M."/>
            <person name="Yu H."/>
            <person name="Li Y."/>
            <person name="Xu H."/>
            <person name="Wei S."/>
            <person name="He X."/>
            <person name="Fang L."/>
            <person name="Zhang Z."/>
            <person name="Zhang Y."/>
            <person name="Huang X."/>
            <person name="Su Z."/>
            <person name="Tong W."/>
            <person name="Li J."/>
            <person name="Tong Z."/>
            <person name="Li S."/>
            <person name="Ye J."/>
            <person name="Wang L."/>
            <person name="Fang L."/>
            <person name="Lei T."/>
            <person name="Chen C."/>
            <person name="Chen H."/>
            <person name="Xu Z."/>
            <person name="Li H."/>
            <person name="Huang H."/>
            <person name="Zhang F."/>
            <person name="Xu H."/>
            <person name="Li N."/>
            <person name="Zhao C."/>
            <person name="Li S."/>
            <person name="Dong L."/>
            <person name="Huang Y."/>
            <person name="Li L."/>
            <person name="Xi Y."/>
            <person name="Qi Q."/>
            <person name="Li W."/>
            <person name="Zhang B."/>
            <person name="Hu W."/>
            <person name="Zhang Y."/>
            <person name="Tian X."/>
            <person name="Jiao Y."/>
            <person name="Liang X."/>
            <person name="Jin J."/>
            <person name="Gao L."/>
            <person name="Zheng W."/>
            <person name="Hao B."/>
            <person name="Liu S."/>
            <person name="Wang W."/>
            <person name="Yuan L."/>
            <person name="Cao M."/>
            <person name="McDermott J."/>
            <person name="Samudrala R."/>
            <person name="Wang J."/>
            <person name="Wong G.K."/>
            <person name="Yang H."/>
        </authorList>
    </citation>
    <scope>NUCLEOTIDE SEQUENCE [LARGE SCALE GENOMIC DNA]</scope>
    <source>
        <strain evidence="3">cv. 93-11</strain>
    </source>
</reference>
<accession>A2YLL1</accession>
<name>A2YLL1_ORYSI</name>
<feature type="region of interest" description="Disordered" evidence="1">
    <location>
        <begin position="27"/>
        <end position="60"/>
    </location>
</feature>
<evidence type="ECO:0000256" key="1">
    <source>
        <dbReference type="SAM" id="MobiDB-lite"/>
    </source>
</evidence>
<feature type="compositionally biased region" description="Gly residues" evidence="1">
    <location>
        <begin position="46"/>
        <end position="60"/>
    </location>
</feature>
<dbReference type="Gramene" id="BGIOSGA024264-TA">
    <property type="protein sequence ID" value="BGIOSGA024264-PA"/>
    <property type="gene ID" value="BGIOSGA024264"/>
</dbReference>